<dbReference type="Proteomes" id="UP000019151">
    <property type="component" value="Plasmid 1"/>
</dbReference>
<dbReference type="EMBL" id="CP007129">
    <property type="protein sequence ID" value="AHG92651.1"/>
    <property type="molecule type" value="Genomic_DNA"/>
</dbReference>
<keyword evidence="10" id="KW-0614">Plasmid</keyword>
<proteinExistence type="inferred from homology"/>
<evidence type="ECO:0000256" key="1">
    <source>
        <dbReference type="ARBA" id="ARBA00001462"/>
    </source>
</evidence>
<dbReference type="Gene3D" id="3.20.20.80">
    <property type="entry name" value="Glycosidases"/>
    <property type="match status" value="1"/>
</dbReference>
<dbReference type="InterPro" id="IPR010720">
    <property type="entry name" value="Alpha-L-AF_C"/>
</dbReference>
<dbReference type="HOGENOM" id="CLU_017810_2_0_0"/>
<dbReference type="SMART" id="SM00813">
    <property type="entry name" value="Alpha-L-AF_C"/>
    <property type="match status" value="1"/>
</dbReference>
<evidence type="ECO:0000256" key="3">
    <source>
        <dbReference type="ARBA" id="ARBA00011165"/>
    </source>
</evidence>
<dbReference type="GO" id="GO:0000272">
    <property type="term" value="P:polysaccharide catabolic process"/>
    <property type="evidence" value="ECO:0007669"/>
    <property type="project" value="TreeGrafter"/>
</dbReference>
<dbReference type="OrthoDB" id="9758333at2"/>
<dbReference type="InterPro" id="IPR055235">
    <property type="entry name" value="ASD1_cat"/>
</dbReference>
<evidence type="ECO:0000256" key="6">
    <source>
        <dbReference type="ARBA" id="ARBA00023277"/>
    </source>
</evidence>
<dbReference type="KEGG" id="gba:J421_5116"/>
<dbReference type="InterPro" id="IPR013780">
    <property type="entry name" value="Glyco_hydro_b"/>
</dbReference>
<dbReference type="PATRIC" id="fig|861299.3.peg.5171"/>
<dbReference type="AlphaFoldDB" id="W0RPK1"/>
<gene>
    <name evidence="10" type="ORF">J421_5116</name>
</gene>
<evidence type="ECO:0000259" key="9">
    <source>
        <dbReference type="SMART" id="SM00813"/>
    </source>
</evidence>
<keyword evidence="6" id="KW-0119">Carbohydrate metabolism</keyword>
<dbReference type="GO" id="GO:0046373">
    <property type="term" value="P:L-arabinose metabolic process"/>
    <property type="evidence" value="ECO:0007669"/>
    <property type="project" value="InterPro"/>
</dbReference>
<sequence>MRARLLALLACLGAAVAAHAQTPTQLVLNADQGRDTISRHIYGQFAEHLGRLIYDGVWTRRDSTQPWRMRDDVVQALKRIQVPNIRWPGGCFADTYHWRDGIGPREQRPSIVNTNWGGVTEDNGIGTHEYLALAKALGAEPYLVGNLGSGTVQEMHDWWEYVNHPGHSPMADLRRKNGQDAPFEVRFWGMGNESWGCGGNMRPEYYADELKRYASFLPGYGRVRPFRIAVGPSDADYNWTEVVMRDAGRMIDGIDMHHYTLAGSWANKGSATQFDEGQWFRSMRGAMATDEMVTRHSAIMDRYDPRKRVALIVGEWGTWHDPEPGSHPGFLYQQNTMRDAVVAAASLDIFNRHADRVRGANIAQMVNVLQAMILTQGSQMLLTPTYHVFEFYTVHHDALLLPIAVTSREWYKLGTDSVPAVSASASRDRNGVMHVTMSNLDPSHAHTVTLDVRGARVSGVSGRILTAPTMNAYNTFEHPDAVKPAPFTGAQVADGRLTVALPAHAVVVLELK</sequence>
<dbReference type="SUPFAM" id="SSF51011">
    <property type="entry name" value="Glycosyl hydrolase domain"/>
    <property type="match status" value="1"/>
</dbReference>
<evidence type="ECO:0000313" key="10">
    <source>
        <dbReference type="EMBL" id="AHG92651.1"/>
    </source>
</evidence>
<comment type="subunit">
    <text evidence="3">Homohexamer; trimer of dimers.</text>
</comment>
<dbReference type="InParanoid" id="W0RPK1"/>
<accession>W0RPK1</accession>
<dbReference type="PANTHER" id="PTHR43576:SF2">
    <property type="entry name" value="INTRACELLULAR EXO-ALPHA-L-ARABINOFURANOSIDASE 2"/>
    <property type="match status" value="1"/>
</dbReference>
<dbReference type="Gene3D" id="2.60.40.1180">
    <property type="entry name" value="Golgi alpha-mannosidase II"/>
    <property type="match status" value="1"/>
</dbReference>
<keyword evidence="11" id="KW-1185">Reference proteome</keyword>
<evidence type="ECO:0000256" key="5">
    <source>
        <dbReference type="ARBA" id="ARBA00022801"/>
    </source>
</evidence>
<comment type="similarity">
    <text evidence="2">Belongs to the glycosyl hydrolase 51 family.</text>
</comment>
<feature type="domain" description="Alpha-L-arabinofuranosidase C-terminal" evidence="9">
    <location>
        <begin position="314"/>
        <end position="505"/>
    </location>
</feature>
<feature type="chain" id="PRO_5004795814" description="non-reducing end alpha-L-arabinofuranosidase" evidence="8">
    <location>
        <begin position="21"/>
        <end position="512"/>
    </location>
</feature>
<evidence type="ECO:0000256" key="7">
    <source>
        <dbReference type="ARBA" id="ARBA00023295"/>
    </source>
</evidence>
<dbReference type="EC" id="3.2.1.55" evidence="4"/>
<dbReference type="SUPFAM" id="SSF51445">
    <property type="entry name" value="(Trans)glycosidases"/>
    <property type="match status" value="1"/>
</dbReference>
<dbReference type="FunCoup" id="W0RPK1">
    <property type="interactions" value="125"/>
</dbReference>
<reference evidence="10 11" key="1">
    <citation type="journal article" date="2014" name="Genome Announc.">
        <title>Genome Sequence and Methylome of Soil Bacterium Gemmatirosa kalamazoonensis KBS708T, a Member of the Rarely Cultivated Gemmatimonadetes Phylum.</title>
        <authorList>
            <person name="Debruyn J.M."/>
            <person name="Radosevich M."/>
            <person name="Wommack K.E."/>
            <person name="Polson S.W."/>
            <person name="Hauser L.J."/>
            <person name="Fawaz M.N."/>
            <person name="Korlach J."/>
            <person name="Tsai Y.C."/>
        </authorList>
    </citation>
    <scope>NUCLEOTIDE SEQUENCE [LARGE SCALE GENOMIC DNA]</scope>
    <source>
        <strain evidence="10 11">KBS708</strain>
        <plasmid evidence="11">Plasmid 1</plasmid>
    </source>
</reference>
<evidence type="ECO:0000256" key="8">
    <source>
        <dbReference type="SAM" id="SignalP"/>
    </source>
</evidence>
<protein>
    <recommendedName>
        <fullName evidence="4">non-reducing end alpha-L-arabinofuranosidase</fullName>
        <ecNumber evidence="4">3.2.1.55</ecNumber>
    </recommendedName>
</protein>
<name>W0RPK1_9BACT</name>
<evidence type="ECO:0000256" key="2">
    <source>
        <dbReference type="ARBA" id="ARBA00007186"/>
    </source>
</evidence>
<keyword evidence="7" id="KW-0326">Glycosidase</keyword>
<organism evidence="10 11">
    <name type="scientific">Gemmatirosa kalamazoonensis</name>
    <dbReference type="NCBI Taxonomy" id="861299"/>
    <lineage>
        <taxon>Bacteria</taxon>
        <taxon>Pseudomonadati</taxon>
        <taxon>Gemmatimonadota</taxon>
        <taxon>Gemmatimonadia</taxon>
        <taxon>Gemmatimonadales</taxon>
        <taxon>Gemmatimonadaceae</taxon>
        <taxon>Gemmatirosa</taxon>
    </lineage>
</organism>
<dbReference type="InterPro" id="IPR017853">
    <property type="entry name" value="GH"/>
</dbReference>
<dbReference type="PANTHER" id="PTHR43576">
    <property type="entry name" value="ALPHA-L-ARABINOFURANOSIDASE C-RELATED"/>
    <property type="match status" value="1"/>
</dbReference>
<keyword evidence="5" id="KW-0378">Hydrolase</keyword>
<evidence type="ECO:0000256" key="4">
    <source>
        <dbReference type="ARBA" id="ARBA00012670"/>
    </source>
</evidence>
<dbReference type="Pfam" id="PF22848">
    <property type="entry name" value="ASD1_dom"/>
    <property type="match status" value="1"/>
</dbReference>
<dbReference type="RefSeq" id="WP_025413982.1">
    <property type="nucleotide sequence ID" value="NZ_CP007129.1"/>
</dbReference>
<evidence type="ECO:0000313" key="11">
    <source>
        <dbReference type="Proteomes" id="UP000019151"/>
    </source>
</evidence>
<geneLocation type="plasmid" evidence="10 11">
    <name>1</name>
</geneLocation>
<dbReference type="Pfam" id="PF06964">
    <property type="entry name" value="Alpha-L-AF_C"/>
    <property type="match status" value="1"/>
</dbReference>
<keyword evidence="8" id="KW-0732">Signal</keyword>
<feature type="signal peptide" evidence="8">
    <location>
        <begin position="1"/>
        <end position="20"/>
    </location>
</feature>
<dbReference type="GO" id="GO:0046556">
    <property type="term" value="F:alpha-L-arabinofuranosidase activity"/>
    <property type="evidence" value="ECO:0007669"/>
    <property type="project" value="UniProtKB-EC"/>
</dbReference>
<comment type="catalytic activity">
    <reaction evidence="1">
        <text>Hydrolysis of terminal non-reducing alpha-L-arabinofuranoside residues in alpha-L-arabinosides.</text>
        <dbReference type="EC" id="3.2.1.55"/>
    </reaction>
</comment>